<evidence type="ECO:0000313" key="3">
    <source>
        <dbReference type="Proteomes" id="UP000298416"/>
    </source>
</evidence>
<feature type="region of interest" description="Disordered" evidence="1">
    <location>
        <begin position="1"/>
        <end position="20"/>
    </location>
</feature>
<name>A0A8X8XBK2_SALSN</name>
<dbReference type="Gene3D" id="3.40.50.300">
    <property type="entry name" value="P-loop containing nucleotide triphosphate hydrolases"/>
    <property type="match status" value="1"/>
</dbReference>
<reference evidence="2" key="2">
    <citation type="submission" date="2020-08" db="EMBL/GenBank/DDBJ databases">
        <title>Plant Genome Project.</title>
        <authorList>
            <person name="Zhang R.-G."/>
        </authorList>
    </citation>
    <scope>NUCLEOTIDE SEQUENCE</scope>
    <source>
        <strain evidence="2">Huo1</strain>
        <tissue evidence="2">Leaf</tissue>
    </source>
</reference>
<dbReference type="InterPro" id="IPR025893">
    <property type="entry name" value="Tocopherol_cyclase"/>
</dbReference>
<proteinExistence type="predicted"/>
<evidence type="ECO:0000256" key="1">
    <source>
        <dbReference type="SAM" id="MobiDB-lite"/>
    </source>
</evidence>
<comment type="caution">
    <text evidence="2">The sequence shown here is derived from an EMBL/GenBank/DDBJ whole genome shotgun (WGS) entry which is preliminary data.</text>
</comment>
<dbReference type="EMBL" id="PNBA02000010">
    <property type="protein sequence ID" value="KAG6409599.1"/>
    <property type="molecule type" value="Genomic_DNA"/>
</dbReference>
<dbReference type="GO" id="GO:0009976">
    <property type="term" value="F:tocopherol cyclase activity"/>
    <property type="evidence" value="ECO:0007669"/>
    <property type="project" value="InterPro"/>
</dbReference>
<dbReference type="Proteomes" id="UP000298416">
    <property type="component" value="Unassembled WGS sequence"/>
</dbReference>
<accession>A0A8X8XBK2</accession>
<protein>
    <submittedName>
        <fullName evidence="2">Uncharacterized protein</fullName>
    </submittedName>
</protein>
<gene>
    <name evidence="2" type="ORF">SASPL_127639</name>
</gene>
<organism evidence="2">
    <name type="scientific">Salvia splendens</name>
    <name type="common">Scarlet sage</name>
    <dbReference type="NCBI Taxonomy" id="180675"/>
    <lineage>
        <taxon>Eukaryota</taxon>
        <taxon>Viridiplantae</taxon>
        <taxon>Streptophyta</taxon>
        <taxon>Embryophyta</taxon>
        <taxon>Tracheophyta</taxon>
        <taxon>Spermatophyta</taxon>
        <taxon>Magnoliopsida</taxon>
        <taxon>eudicotyledons</taxon>
        <taxon>Gunneridae</taxon>
        <taxon>Pentapetalae</taxon>
        <taxon>asterids</taxon>
        <taxon>lamiids</taxon>
        <taxon>Lamiales</taxon>
        <taxon>Lamiaceae</taxon>
        <taxon>Nepetoideae</taxon>
        <taxon>Mentheae</taxon>
        <taxon>Salviinae</taxon>
        <taxon>Salvia</taxon>
        <taxon>Salvia subgen. Calosphace</taxon>
        <taxon>core Calosphace</taxon>
    </lineage>
</organism>
<keyword evidence="3" id="KW-1185">Reference proteome</keyword>
<reference evidence="2" key="1">
    <citation type="submission" date="2018-01" db="EMBL/GenBank/DDBJ databases">
        <authorList>
            <person name="Mao J.F."/>
        </authorList>
    </citation>
    <scope>NUCLEOTIDE SEQUENCE</scope>
    <source>
        <strain evidence="2">Huo1</strain>
        <tissue evidence="2">Leaf</tissue>
    </source>
</reference>
<sequence>MENLSAISRNPCLNSSPLRPKTTTVLPFSPAELPIRKNSRRDFSVKAALNANTVTSPIAKENGDVVVIAEPIYERTPRNRPLRTRSQRTVVEEQRVGMFHFDGTARKFFEGWYFKVSIPECRQSFCFMYSLENPAFSKKLSRLEEAQYGPRSTGIGAQILGADDKFICQFSEESKNFWGDRDELMLGSTFVPQKNMKPPKREIPPQEFNSRVLEGFQVTPLWHQGSIRDDGRLHAGPTAHALFMDGEMLGQNRSKQQDGLLLFLYLNLTGKYVWQADFQQLLWNSWGLKHIIILQLETDLVQSDDARKQYAEIQRFTKGTIAGGAPIIPLHANMKDNIKFVLEHIVNNIPIPKRDFLSPPLMKVIGSFDLNKVWSEIDEIKGYFWLVALKKRYISVVQIVNNTPVEDYQFLRL</sequence>
<evidence type="ECO:0000313" key="2">
    <source>
        <dbReference type="EMBL" id="KAG6409599.1"/>
    </source>
</evidence>
<dbReference type="PANTHER" id="PTHR35309">
    <property type="match status" value="1"/>
</dbReference>
<dbReference type="Pfam" id="PF14249">
    <property type="entry name" value="Tocopherol_cycl"/>
    <property type="match status" value="1"/>
</dbReference>
<dbReference type="InterPro" id="IPR027417">
    <property type="entry name" value="P-loop_NTPase"/>
</dbReference>
<dbReference type="PANTHER" id="PTHR35309:SF2">
    <property type="entry name" value="TOCOPHEROL CYCLASE, CHLOROPLASTIC"/>
    <property type="match status" value="1"/>
</dbReference>
<dbReference type="AlphaFoldDB" id="A0A8X8XBK2"/>